<dbReference type="PROSITE" id="PS51257">
    <property type="entry name" value="PROKAR_LIPOPROTEIN"/>
    <property type="match status" value="1"/>
</dbReference>
<organism evidence="3 4">
    <name type="scientific">Marseilla massiliensis</name>
    <dbReference type="NCBI Taxonomy" id="1841864"/>
    <lineage>
        <taxon>Bacteria</taxon>
        <taxon>Pseudomonadati</taxon>
        <taxon>Bacteroidota</taxon>
        <taxon>Bacteroidia</taxon>
        <taxon>Bacteroidales</taxon>
        <taxon>Prevotellaceae</taxon>
        <taxon>Marseilla</taxon>
    </lineage>
</organism>
<dbReference type="InterPro" id="IPR046878">
    <property type="entry name" value="Big_14"/>
</dbReference>
<evidence type="ECO:0000313" key="4">
    <source>
        <dbReference type="Proteomes" id="UP000764045"/>
    </source>
</evidence>
<feature type="domain" description="Bacterial Ig-like" evidence="2">
    <location>
        <begin position="222"/>
        <end position="314"/>
    </location>
</feature>
<dbReference type="Proteomes" id="UP000764045">
    <property type="component" value="Unassembled WGS sequence"/>
</dbReference>
<keyword evidence="1" id="KW-0732">Signal</keyword>
<dbReference type="RefSeq" id="WP_205110764.1">
    <property type="nucleotide sequence ID" value="NZ_JACJJL010000020.1"/>
</dbReference>
<evidence type="ECO:0000313" key="3">
    <source>
        <dbReference type="EMBL" id="MBM6662385.1"/>
    </source>
</evidence>
<accession>A0A938WN55</accession>
<evidence type="ECO:0000259" key="2">
    <source>
        <dbReference type="Pfam" id="PF20251"/>
    </source>
</evidence>
<sequence length="332" mass="35602">MKKFFLSPLLALGVVVAACGRPGKVRPATAHRGDTTATAVAYGETVPPPLSSGGNASGAVDQSEGMLIIERLTRVYGEAGAPVGANIGSSRCPGYIEGWHFSGERLVFQVRGDTARARREISQAAGSNHFSIEKVGGKVYSEKELGVMLDTINKRMATAPAEVSDNVYMWGVGLHAIDVHMRLNTEAARLAFRKHVYDSPALRFSGSTGREPCSVTGVADTLGVSIRPESDSFPADARRAAFVLRNHGSLTVGTGEDYRMAVECGGRWYWLPTAGVVNSIGINVGPGGSHTFYGQLYPTVNNNRPGRYRFFKEVSIDGHKVVLMCDFFLSGT</sequence>
<protein>
    <recommendedName>
        <fullName evidence="2">Bacterial Ig-like domain-containing protein</fullName>
    </recommendedName>
</protein>
<feature type="signal peptide" evidence="1">
    <location>
        <begin position="1"/>
        <end position="17"/>
    </location>
</feature>
<dbReference type="EMBL" id="JACJJL010000020">
    <property type="protein sequence ID" value="MBM6662385.1"/>
    <property type="molecule type" value="Genomic_DNA"/>
</dbReference>
<name>A0A938WN55_9BACT</name>
<gene>
    <name evidence="3" type="ORF">H6B30_11595</name>
</gene>
<reference evidence="3 4" key="1">
    <citation type="journal article" date="2021" name="Sci. Rep.">
        <title>The distribution of antibiotic resistance genes in chicken gut microbiota commensals.</title>
        <authorList>
            <person name="Juricova H."/>
            <person name="Matiasovicova J."/>
            <person name="Kubasova T."/>
            <person name="Cejkova D."/>
            <person name="Rychlik I."/>
        </authorList>
    </citation>
    <scope>NUCLEOTIDE SEQUENCE [LARGE SCALE GENOMIC DNA]</scope>
    <source>
        <strain evidence="3 4">An819</strain>
    </source>
</reference>
<feature type="chain" id="PRO_5037597408" description="Bacterial Ig-like domain-containing protein" evidence="1">
    <location>
        <begin position="18"/>
        <end position="332"/>
    </location>
</feature>
<keyword evidence="4" id="KW-1185">Reference proteome</keyword>
<comment type="caution">
    <text evidence="3">The sequence shown here is derived from an EMBL/GenBank/DDBJ whole genome shotgun (WGS) entry which is preliminary data.</text>
</comment>
<proteinExistence type="predicted"/>
<evidence type="ECO:0000256" key="1">
    <source>
        <dbReference type="SAM" id="SignalP"/>
    </source>
</evidence>
<dbReference type="Pfam" id="PF20251">
    <property type="entry name" value="Big_14"/>
    <property type="match status" value="1"/>
</dbReference>
<dbReference type="AlphaFoldDB" id="A0A938WN55"/>